<comment type="caution">
    <text evidence="1">The sequence shown here is derived from an EMBL/GenBank/DDBJ whole genome shotgun (WGS) entry which is preliminary data.</text>
</comment>
<reference evidence="1 2" key="1">
    <citation type="journal article" date="2021" name="BMC Biol.">
        <title>Horizontally acquired antibacterial genes associated with adaptive radiation of ladybird beetles.</title>
        <authorList>
            <person name="Li H.S."/>
            <person name="Tang X.F."/>
            <person name="Huang Y.H."/>
            <person name="Xu Z.Y."/>
            <person name="Chen M.L."/>
            <person name="Du X.Y."/>
            <person name="Qiu B.Y."/>
            <person name="Chen P.T."/>
            <person name="Zhang W."/>
            <person name="Slipinski A."/>
            <person name="Escalona H.E."/>
            <person name="Waterhouse R.M."/>
            <person name="Zwick A."/>
            <person name="Pang H."/>
        </authorList>
    </citation>
    <scope>NUCLEOTIDE SEQUENCE [LARGE SCALE GENOMIC DNA]</scope>
    <source>
        <strain evidence="1">SYSU2018</strain>
    </source>
</reference>
<proteinExistence type="predicted"/>
<evidence type="ECO:0000313" key="2">
    <source>
        <dbReference type="Proteomes" id="UP001516400"/>
    </source>
</evidence>
<feature type="non-terminal residue" evidence="1">
    <location>
        <position position="1"/>
    </location>
</feature>
<accession>A0ABD2MSJ8</accession>
<dbReference type="Proteomes" id="UP001516400">
    <property type="component" value="Unassembled WGS sequence"/>
</dbReference>
<feature type="non-terminal residue" evidence="1">
    <location>
        <position position="75"/>
    </location>
</feature>
<sequence>GNELEHTDDLKISAKGLDNEYTQFFNRIDGIPSGPQELLDFKMLIPSNISADENGTVVRSETSGILKLGETVWSE</sequence>
<protein>
    <submittedName>
        <fullName evidence="1">Uncharacterized protein</fullName>
    </submittedName>
</protein>
<dbReference type="EMBL" id="JABFTP020000021">
    <property type="protein sequence ID" value="KAL3269361.1"/>
    <property type="molecule type" value="Genomic_DNA"/>
</dbReference>
<evidence type="ECO:0000313" key="1">
    <source>
        <dbReference type="EMBL" id="KAL3269361.1"/>
    </source>
</evidence>
<name>A0ABD2MSJ8_9CUCU</name>
<organism evidence="1 2">
    <name type="scientific">Cryptolaemus montrouzieri</name>
    <dbReference type="NCBI Taxonomy" id="559131"/>
    <lineage>
        <taxon>Eukaryota</taxon>
        <taxon>Metazoa</taxon>
        <taxon>Ecdysozoa</taxon>
        <taxon>Arthropoda</taxon>
        <taxon>Hexapoda</taxon>
        <taxon>Insecta</taxon>
        <taxon>Pterygota</taxon>
        <taxon>Neoptera</taxon>
        <taxon>Endopterygota</taxon>
        <taxon>Coleoptera</taxon>
        <taxon>Polyphaga</taxon>
        <taxon>Cucujiformia</taxon>
        <taxon>Coccinelloidea</taxon>
        <taxon>Coccinellidae</taxon>
        <taxon>Scymninae</taxon>
        <taxon>Scymnini</taxon>
        <taxon>Cryptolaemus</taxon>
    </lineage>
</organism>
<keyword evidence="2" id="KW-1185">Reference proteome</keyword>
<gene>
    <name evidence="1" type="ORF">HHI36_008433</name>
</gene>
<dbReference type="AlphaFoldDB" id="A0ABD2MSJ8"/>